<dbReference type="EMBL" id="KK119335">
    <property type="protein sequence ID" value="KFM75408.1"/>
    <property type="molecule type" value="Genomic_DNA"/>
</dbReference>
<evidence type="ECO:0000313" key="1">
    <source>
        <dbReference type="EMBL" id="KFM75408.1"/>
    </source>
</evidence>
<gene>
    <name evidence="1" type="ORF">X975_22723</name>
</gene>
<evidence type="ECO:0000313" key="2">
    <source>
        <dbReference type="Proteomes" id="UP000054359"/>
    </source>
</evidence>
<keyword evidence="2" id="KW-1185">Reference proteome</keyword>
<proteinExistence type="predicted"/>
<accession>A0A087UDG9</accession>
<feature type="non-terminal residue" evidence="1">
    <location>
        <position position="46"/>
    </location>
</feature>
<sequence>MLNAGFRDDSNAKLGKKNTYTIQQSVQLSFSFPVFEKLMDRELLQR</sequence>
<dbReference type="Proteomes" id="UP000054359">
    <property type="component" value="Unassembled WGS sequence"/>
</dbReference>
<name>A0A087UDG9_STEMI</name>
<dbReference type="AlphaFoldDB" id="A0A087UDG9"/>
<organism evidence="1 2">
    <name type="scientific">Stegodyphus mimosarum</name>
    <name type="common">African social velvet spider</name>
    <dbReference type="NCBI Taxonomy" id="407821"/>
    <lineage>
        <taxon>Eukaryota</taxon>
        <taxon>Metazoa</taxon>
        <taxon>Ecdysozoa</taxon>
        <taxon>Arthropoda</taxon>
        <taxon>Chelicerata</taxon>
        <taxon>Arachnida</taxon>
        <taxon>Araneae</taxon>
        <taxon>Araneomorphae</taxon>
        <taxon>Entelegynae</taxon>
        <taxon>Eresoidea</taxon>
        <taxon>Eresidae</taxon>
        <taxon>Stegodyphus</taxon>
    </lineage>
</organism>
<protein>
    <submittedName>
        <fullName evidence="1">Uncharacterized protein</fullName>
    </submittedName>
</protein>
<reference evidence="1 2" key="1">
    <citation type="submission" date="2013-11" db="EMBL/GenBank/DDBJ databases">
        <title>Genome sequencing of Stegodyphus mimosarum.</title>
        <authorList>
            <person name="Bechsgaard J."/>
        </authorList>
    </citation>
    <scope>NUCLEOTIDE SEQUENCE [LARGE SCALE GENOMIC DNA]</scope>
</reference>